<name>A0A0M4LT05_9SPHN</name>
<sequence length="188" mass="20349">MQMRRFFLGLATLGCLAAGVPLAAQASGQRDDQAIEQDRESVRQFMRLGLPDQARPILRGLCFEDSDATACQNYGVMAMTGEGGVPDMIDGRAAFRKGCDGGLFESCQNYADALVNGEGGAVDDPGALGIYLWLCQNSYGGRNCFRAASMVEEGRGMTEADPAKAQEGYRRACELRFRPACERVRSDP</sequence>
<dbReference type="Proteomes" id="UP000057938">
    <property type="component" value="Chromosome"/>
</dbReference>
<dbReference type="PATRIC" id="fig|361183.4.peg.110"/>
<dbReference type="Gene3D" id="1.25.40.10">
    <property type="entry name" value="Tetratricopeptide repeat domain"/>
    <property type="match status" value="1"/>
</dbReference>
<organism evidence="2 3">
    <name type="scientific">Altererythrobacter epoxidivorans</name>
    <dbReference type="NCBI Taxonomy" id="361183"/>
    <lineage>
        <taxon>Bacteria</taxon>
        <taxon>Pseudomonadati</taxon>
        <taxon>Pseudomonadota</taxon>
        <taxon>Alphaproteobacteria</taxon>
        <taxon>Sphingomonadales</taxon>
        <taxon>Erythrobacteraceae</taxon>
        <taxon>Altererythrobacter</taxon>
    </lineage>
</organism>
<dbReference type="PROSITE" id="PS51318">
    <property type="entry name" value="TAT"/>
    <property type="match status" value="1"/>
</dbReference>
<feature type="signal peptide" evidence="1">
    <location>
        <begin position="1"/>
        <end position="26"/>
    </location>
</feature>
<proteinExistence type="predicted"/>
<dbReference type="InterPro" id="IPR011990">
    <property type="entry name" value="TPR-like_helical_dom_sf"/>
</dbReference>
<dbReference type="InterPro" id="IPR040239">
    <property type="entry name" value="HcpB-like"/>
</dbReference>
<feature type="chain" id="PRO_5039933222" evidence="1">
    <location>
        <begin position="27"/>
        <end position="188"/>
    </location>
</feature>
<dbReference type="STRING" id="361183.AMC99_00105"/>
<dbReference type="EMBL" id="CP012669">
    <property type="protein sequence ID" value="ALE15421.1"/>
    <property type="molecule type" value="Genomic_DNA"/>
</dbReference>
<dbReference type="PANTHER" id="PTHR13891">
    <property type="entry name" value="CYTOCHROME C OXIDASE ASSEMBLY FACTOR 7"/>
    <property type="match status" value="1"/>
</dbReference>
<dbReference type="AlphaFoldDB" id="A0A0M4LT05"/>
<protein>
    <submittedName>
        <fullName evidence="2">Uncharacterized protein</fullName>
    </submittedName>
</protein>
<dbReference type="InterPro" id="IPR006311">
    <property type="entry name" value="TAT_signal"/>
</dbReference>
<evidence type="ECO:0000256" key="1">
    <source>
        <dbReference type="SAM" id="SignalP"/>
    </source>
</evidence>
<gene>
    <name evidence="2" type="ORF">AMC99_00105</name>
</gene>
<evidence type="ECO:0000313" key="2">
    <source>
        <dbReference type="EMBL" id="ALE15421.1"/>
    </source>
</evidence>
<dbReference type="PANTHER" id="PTHR13891:SF1">
    <property type="entry name" value="CYTOCHROME C OXIDASE ASSEMBLY FACTOR 7"/>
    <property type="match status" value="1"/>
</dbReference>
<accession>A0A0M4LT05</accession>
<dbReference type="SUPFAM" id="SSF81901">
    <property type="entry name" value="HCP-like"/>
    <property type="match status" value="1"/>
</dbReference>
<evidence type="ECO:0000313" key="3">
    <source>
        <dbReference type="Proteomes" id="UP000057938"/>
    </source>
</evidence>
<keyword evidence="3" id="KW-1185">Reference proteome</keyword>
<reference evidence="2 3" key="1">
    <citation type="submission" date="2015-09" db="EMBL/GenBank/DDBJ databases">
        <title>Complete genome sequence of a benzo[a]pyrene-degrading bacterium Altererythrobacter epoxidivorans CGMCC 1.7731T.</title>
        <authorList>
            <person name="Li Z."/>
            <person name="Cheng H."/>
            <person name="Huo Y."/>
            <person name="Xu X."/>
        </authorList>
    </citation>
    <scope>NUCLEOTIDE SEQUENCE [LARGE SCALE GENOMIC DNA]</scope>
    <source>
        <strain evidence="2 3">CGMCC 1.7731</strain>
    </source>
</reference>
<keyword evidence="1" id="KW-0732">Signal</keyword>
<dbReference type="KEGG" id="aep:AMC99_00105"/>